<evidence type="ECO:0000259" key="2">
    <source>
        <dbReference type="Pfam" id="PF10988"/>
    </source>
</evidence>
<dbReference type="Proteomes" id="UP000017837">
    <property type="component" value="Unassembled WGS sequence"/>
</dbReference>
<keyword evidence="1" id="KW-0732">Signal</keyword>
<name>V4RPJ0_9CAUL</name>
<evidence type="ECO:0000313" key="3">
    <source>
        <dbReference type="EMBL" id="ESQ93133.1"/>
    </source>
</evidence>
<protein>
    <recommendedName>
        <fullName evidence="2">Putative auto-transporter adhesin head GIN domain-containing protein</fullName>
    </recommendedName>
</protein>
<accession>V4RPJ0</accession>
<proteinExistence type="predicted"/>
<keyword evidence="4" id="KW-1185">Reference proteome</keyword>
<sequence length="278" mass="27829">MKTFALITTASVCALGLMAANTASAHTEVELTNIAARVVVTPENRDDVELKVVYGTAKVPVIMVRTKGNTLVADGKLKSRNLNCKAGGVTIGGLGQVANADLPTVYIKVPLDAKVSAGGATYGTVGASKTLEFSEGGCGNWQIASVAGRAQVNIGGSGDINLVDTADAEVNIGGSGNFTANSVGALEANIGGNGDIAINKVNGQISVNIGGSGNVKLASGTAPSMEVNIAGSGDVRFGGEAKGLEVNIVGSGDVRVRSVSGNIEKSIMGSGNVIVGQW</sequence>
<dbReference type="eggNOG" id="COG3595">
    <property type="taxonomic scope" value="Bacteria"/>
</dbReference>
<dbReference type="EMBL" id="AWGB01000009">
    <property type="protein sequence ID" value="ESQ93133.1"/>
    <property type="molecule type" value="Genomic_DNA"/>
</dbReference>
<dbReference type="InterPro" id="IPR021255">
    <property type="entry name" value="DUF2807"/>
</dbReference>
<dbReference type="AlphaFoldDB" id="V4RPJ0"/>
<feature type="signal peptide" evidence="1">
    <location>
        <begin position="1"/>
        <end position="25"/>
    </location>
</feature>
<dbReference type="Gene3D" id="2.160.20.120">
    <property type="match status" value="2"/>
</dbReference>
<feature type="domain" description="Putative auto-transporter adhesin head GIN" evidence="2">
    <location>
        <begin position="204"/>
        <end position="275"/>
    </location>
</feature>
<dbReference type="Pfam" id="PF10988">
    <property type="entry name" value="DUF2807"/>
    <property type="match status" value="2"/>
</dbReference>
<evidence type="ECO:0000256" key="1">
    <source>
        <dbReference type="SAM" id="SignalP"/>
    </source>
</evidence>
<dbReference type="OrthoDB" id="7184708at2"/>
<feature type="domain" description="Putative auto-transporter adhesin head GIN" evidence="2">
    <location>
        <begin position="66"/>
        <end position="198"/>
    </location>
</feature>
<organism evidence="3 4">
    <name type="scientific">Asticcacaulis benevestitus DSM 16100 = ATCC BAA-896</name>
    <dbReference type="NCBI Taxonomy" id="1121022"/>
    <lineage>
        <taxon>Bacteria</taxon>
        <taxon>Pseudomonadati</taxon>
        <taxon>Pseudomonadota</taxon>
        <taxon>Alphaproteobacteria</taxon>
        <taxon>Caulobacterales</taxon>
        <taxon>Caulobacteraceae</taxon>
        <taxon>Asticcacaulis</taxon>
    </lineage>
</organism>
<dbReference type="PATRIC" id="fig|1121022.4.peg.1228"/>
<reference evidence="3 4" key="1">
    <citation type="journal article" date="2014" name="Nature">
        <title>Sequential evolution of bacterial morphology by co-option of a developmental regulator.</title>
        <authorList>
            <person name="Jiang C."/>
            <person name="Brown P.J."/>
            <person name="Ducret A."/>
            <person name="Brun Y.V."/>
        </authorList>
    </citation>
    <scope>NUCLEOTIDE SEQUENCE [LARGE SCALE GENOMIC DNA]</scope>
    <source>
        <strain evidence="3 4">DSM 16100</strain>
    </source>
</reference>
<dbReference type="STRING" id="1121022.GCA_000376105_00664"/>
<evidence type="ECO:0000313" key="4">
    <source>
        <dbReference type="Proteomes" id="UP000017837"/>
    </source>
</evidence>
<comment type="caution">
    <text evidence="3">The sequence shown here is derived from an EMBL/GenBank/DDBJ whole genome shotgun (WGS) entry which is preliminary data.</text>
</comment>
<gene>
    <name evidence="3" type="ORF">ABENE_06170</name>
</gene>
<feature type="chain" id="PRO_5004726968" description="Putative auto-transporter adhesin head GIN domain-containing protein" evidence="1">
    <location>
        <begin position="26"/>
        <end position="278"/>
    </location>
</feature>
<dbReference type="RefSeq" id="WP_018080336.1">
    <property type="nucleotide sequence ID" value="NZ_AQWM01000001.1"/>
</dbReference>